<dbReference type="SUPFAM" id="SSF51905">
    <property type="entry name" value="FAD/NAD(P)-binding domain"/>
    <property type="match status" value="1"/>
</dbReference>
<organism evidence="6 7">
    <name type="scientific">Cutibacterium avidum</name>
    <dbReference type="NCBI Taxonomy" id="33010"/>
    <lineage>
        <taxon>Bacteria</taxon>
        <taxon>Bacillati</taxon>
        <taxon>Actinomycetota</taxon>
        <taxon>Actinomycetes</taxon>
        <taxon>Propionibacteriales</taxon>
        <taxon>Propionibacteriaceae</taxon>
        <taxon>Cutibacterium</taxon>
    </lineage>
</organism>
<dbReference type="RefSeq" id="WP_065673349.1">
    <property type="nucleotide sequence ID" value="NZ_AP024308.1"/>
</dbReference>
<dbReference type="InterPro" id="IPR001613">
    <property type="entry name" value="Flavin_amine_oxidase"/>
</dbReference>
<accession>A0A3E2D9N5</accession>
<dbReference type="EMBL" id="NOWI01000012">
    <property type="protein sequence ID" value="RFT42115.1"/>
    <property type="molecule type" value="Genomic_DNA"/>
</dbReference>
<dbReference type="Gene3D" id="3.50.50.60">
    <property type="entry name" value="FAD/NAD(P)-binding domain"/>
    <property type="match status" value="1"/>
</dbReference>
<dbReference type="GO" id="GO:0016491">
    <property type="term" value="F:oxidoreductase activity"/>
    <property type="evidence" value="ECO:0007669"/>
    <property type="project" value="UniProtKB-KW"/>
</dbReference>
<dbReference type="PRINTS" id="PR00757">
    <property type="entry name" value="AMINEOXDASEF"/>
</dbReference>
<sequence length="448" mass="47798">MYDSIIIGAGLAGLTAAEELASAGHSVVVLEARSRVGGRLENAELSNGQVIELGGQWVGEGHEELRSLIASQGLELVDSTEGDVVVKARGRVSHVTNSSSSAHTLSPFELSDLGQGLLRFRRLADRVANNKGWTTANGTWLNQSLSQWVVSNVRTDAGREYITNLFRRAFGVSPDDTTLLDGLTKANSGVDLESLVAVNGGLKQQRVKGGVAQVARNLAERLGDDLKLSCPVRSIHADDDTVTVATSAGTEYQGRSVIVTVPPRLLKEIEFDPALPAERLEMAEKVPAGNVIKAYLVYDSPWWRTSGASGQMGADEGAVRVIFDTSDDETGRGVLMGFFEGTEASGYGKLSVSLRQRAFEEVVESAFGEAPRSAIEYLDRDWLSEPYTGGCHGAHFAPSLWTATGPILAQPLGRVLFAGAEYASSFNGYMEGALRAGARAAQEAVDLL</sequence>
<dbReference type="PANTHER" id="PTHR43563">
    <property type="entry name" value="AMINE OXIDASE"/>
    <property type="match status" value="1"/>
</dbReference>
<evidence type="ECO:0000256" key="4">
    <source>
        <dbReference type="PIRSR" id="PIRSR601613-1"/>
    </source>
</evidence>
<evidence type="ECO:0000313" key="7">
    <source>
        <dbReference type="Proteomes" id="UP000259211"/>
    </source>
</evidence>
<evidence type="ECO:0000259" key="5">
    <source>
        <dbReference type="Pfam" id="PF01593"/>
    </source>
</evidence>
<gene>
    <name evidence="6" type="ORF">CHT91_11660</name>
</gene>
<dbReference type="InterPro" id="IPR036188">
    <property type="entry name" value="FAD/NAD-bd_sf"/>
</dbReference>
<dbReference type="InterPro" id="IPR050703">
    <property type="entry name" value="Flavin_MAO"/>
</dbReference>
<name>A0A3E2D9N5_9ACTN</name>
<evidence type="ECO:0000256" key="1">
    <source>
        <dbReference type="ARBA" id="ARBA00001974"/>
    </source>
</evidence>
<comment type="caution">
    <text evidence="6">The sequence shown here is derived from an EMBL/GenBank/DDBJ whole genome shotgun (WGS) entry which is preliminary data.</text>
</comment>
<feature type="binding site" evidence="4">
    <location>
        <position position="338"/>
    </location>
    <ligand>
        <name>substrate</name>
    </ligand>
</feature>
<dbReference type="SUPFAM" id="SSF54373">
    <property type="entry name" value="FAD-linked reductases, C-terminal domain"/>
    <property type="match status" value="1"/>
</dbReference>
<dbReference type="Proteomes" id="UP000259211">
    <property type="component" value="Unassembled WGS sequence"/>
</dbReference>
<dbReference type="Gene3D" id="1.10.405.10">
    <property type="entry name" value="Guanine Nucleotide Dissociation Inhibitor, domain 1"/>
    <property type="match status" value="1"/>
</dbReference>
<feature type="binding site" evidence="4">
    <location>
        <position position="421"/>
    </location>
    <ligand>
        <name>FAD</name>
        <dbReference type="ChEBI" id="CHEBI:57692"/>
    </ligand>
</feature>
<reference evidence="6 7" key="1">
    <citation type="submission" date="2017-07" db="EMBL/GenBank/DDBJ databases">
        <authorList>
            <person name="Sun Z.S."/>
            <person name="Albrecht U."/>
            <person name="Echele G."/>
            <person name="Lee C.C."/>
        </authorList>
    </citation>
    <scope>NUCLEOTIDE SEQUENCE [LARGE SCALE GENOMIC DNA]</scope>
    <source>
        <strain evidence="6 7">P16-029</strain>
    </source>
</reference>
<evidence type="ECO:0000256" key="3">
    <source>
        <dbReference type="ARBA" id="ARBA00023002"/>
    </source>
</evidence>
<comment type="cofactor">
    <cofactor evidence="1">
        <name>FAD</name>
        <dbReference type="ChEBI" id="CHEBI:57692"/>
    </cofactor>
</comment>
<evidence type="ECO:0000313" key="6">
    <source>
        <dbReference type="EMBL" id="RFT42115.1"/>
    </source>
</evidence>
<feature type="domain" description="Amine oxidase" evidence="5">
    <location>
        <begin position="11"/>
        <end position="443"/>
    </location>
</feature>
<keyword evidence="3" id="KW-0560">Oxidoreductase</keyword>
<protein>
    <submittedName>
        <fullName evidence="6">Amine oxidase</fullName>
    </submittedName>
</protein>
<dbReference type="InterPro" id="IPR002937">
    <property type="entry name" value="Amino_oxidase"/>
</dbReference>
<dbReference type="Pfam" id="PF01593">
    <property type="entry name" value="Amino_oxidase"/>
    <property type="match status" value="1"/>
</dbReference>
<feature type="binding site" evidence="4">
    <location>
        <begin position="31"/>
        <end position="32"/>
    </location>
    <ligand>
        <name>FAD</name>
        <dbReference type="ChEBI" id="CHEBI:57692"/>
    </ligand>
</feature>
<feature type="binding site" evidence="4">
    <location>
        <position position="232"/>
    </location>
    <ligand>
        <name>FAD</name>
        <dbReference type="ChEBI" id="CHEBI:57692"/>
    </ligand>
</feature>
<comment type="similarity">
    <text evidence="2">Belongs to the flavin monoamine oxidase family.</text>
</comment>
<proteinExistence type="inferred from homology"/>
<dbReference type="PANTHER" id="PTHR43563:SF1">
    <property type="entry name" value="AMINE OXIDASE [FLAVIN-CONTAINING] B"/>
    <property type="match status" value="1"/>
</dbReference>
<evidence type="ECO:0000256" key="2">
    <source>
        <dbReference type="ARBA" id="ARBA00005995"/>
    </source>
</evidence>
<dbReference type="Gene3D" id="3.90.660.10">
    <property type="match status" value="1"/>
</dbReference>
<dbReference type="AlphaFoldDB" id="A0A3E2D9N5"/>